<dbReference type="Proteomes" id="UP000198848">
    <property type="component" value="Unassembled WGS sequence"/>
</dbReference>
<dbReference type="OrthoDB" id="190146at2157"/>
<evidence type="ECO:0000313" key="1">
    <source>
        <dbReference type="EMBL" id="SDR44878.1"/>
    </source>
</evidence>
<gene>
    <name evidence="1" type="ORF">SAMN04489842_4124</name>
</gene>
<name>A0A1H1J5V6_NATTX</name>
<evidence type="ECO:0000313" key="2">
    <source>
        <dbReference type="Proteomes" id="UP000198848"/>
    </source>
</evidence>
<dbReference type="AlphaFoldDB" id="A0A1H1J5V6"/>
<organism evidence="1 2">
    <name type="scientific">Natronobacterium texcoconense</name>
    <dbReference type="NCBI Taxonomy" id="1095778"/>
    <lineage>
        <taxon>Archaea</taxon>
        <taxon>Methanobacteriati</taxon>
        <taxon>Methanobacteriota</taxon>
        <taxon>Stenosarchaea group</taxon>
        <taxon>Halobacteria</taxon>
        <taxon>Halobacteriales</taxon>
        <taxon>Natrialbaceae</taxon>
        <taxon>Natronobacterium</taxon>
    </lineage>
</organism>
<protein>
    <submittedName>
        <fullName evidence="1">Uncharacterized protein</fullName>
    </submittedName>
</protein>
<keyword evidence="2" id="KW-1185">Reference proteome</keyword>
<accession>A0A1H1J5V6</accession>
<sequence length="83" mass="9531">MAYRLFELENTDNKWWLCRDCAEIRSEGSKTKGTEGEPSDCIECDEQVEYGITLLKKTARGDVESDGTVFEVLCVDHFEDCRD</sequence>
<dbReference type="RefSeq" id="WP_090386179.1">
    <property type="nucleotide sequence ID" value="NZ_FNLC01000008.1"/>
</dbReference>
<reference evidence="2" key="1">
    <citation type="submission" date="2016-10" db="EMBL/GenBank/DDBJ databases">
        <authorList>
            <person name="Varghese N."/>
            <person name="Submissions S."/>
        </authorList>
    </citation>
    <scope>NUCLEOTIDE SEQUENCE [LARGE SCALE GENOMIC DNA]</scope>
    <source>
        <strain evidence="2">DSM 24767</strain>
    </source>
</reference>
<dbReference type="EMBL" id="FNLC01000008">
    <property type="protein sequence ID" value="SDR44878.1"/>
    <property type="molecule type" value="Genomic_DNA"/>
</dbReference>
<proteinExistence type="predicted"/>